<proteinExistence type="predicted"/>
<keyword evidence="1" id="KW-0472">Membrane</keyword>
<sequence length="64" mass="7530">MLYNCPEQIEQSSVQFEWLNVDISSHLLLSSRFHTISHVNLDVIVLILMCTSWLLLLCYLQYKS</sequence>
<reference evidence="2" key="2">
    <citation type="journal article" date="2015" name="Data Brief">
        <title>Shoot transcriptome of the giant reed, Arundo donax.</title>
        <authorList>
            <person name="Barrero R.A."/>
            <person name="Guerrero F.D."/>
            <person name="Moolhuijzen P."/>
            <person name="Goolsby J.A."/>
            <person name="Tidwell J."/>
            <person name="Bellgard S.E."/>
            <person name="Bellgard M.I."/>
        </authorList>
    </citation>
    <scope>NUCLEOTIDE SEQUENCE</scope>
    <source>
        <tissue evidence="2">Shoot tissue taken approximately 20 cm above the soil surface</tissue>
    </source>
</reference>
<reference evidence="2" key="1">
    <citation type="submission" date="2014-09" db="EMBL/GenBank/DDBJ databases">
        <authorList>
            <person name="Magalhaes I.L.F."/>
            <person name="Oliveira U."/>
            <person name="Santos F.R."/>
            <person name="Vidigal T.H.D.A."/>
            <person name="Brescovit A.D."/>
            <person name="Santos A.J."/>
        </authorList>
    </citation>
    <scope>NUCLEOTIDE SEQUENCE</scope>
    <source>
        <tissue evidence="2">Shoot tissue taken approximately 20 cm above the soil surface</tissue>
    </source>
</reference>
<evidence type="ECO:0000256" key="1">
    <source>
        <dbReference type="SAM" id="Phobius"/>
    </source>
</evidence>
<keyword evidence="1" id="KW-0812">Transmembrane</keyword>
<feature type="transmembrane region" description="Helical" evidence="1">
    <location>
        <begin position="43"/>
        <end position="62"/>
    </location>
</feature>
<accession>A0A0A9AI30</accession>
<name>A0A0A9AI30_ARUDO</name>
<dbReference type="AlphaFoldDB" id="A0A0A9AI30"/>
<dbReference type="EMBL" id="GBRH01249310">
    <property type="protein sequence ID" value="JAD48585.1"/>
    <property type="molecule type" value="Transcribed_RNA"/>
</dbReference>
<evidence type="ECO:0000313" key="2">
    <source>
        <dbReference type="EMBL" id="JAD48585.1"/>
    </source>
</evidence>
<organism evidence="2">
    <name type="scientific">Arundo donax</name>
    <name type="common">Giant reed</name>
    <name type="synonym">Donax arundinaceus</name>
    <dbReference type="NCBI Taxonomy" id="35708"/>
    <lineage>
        <taxon>Eukaryota</taxon>
        <taxon>Viridiplantae</taxon>
        <taxon>Streptophyta</taxon>
        <taxon>Embryophyta</taxon>
        <taxon>Tracheophyta</taxon>
        <taxon>Spermatophyta</taxon>
        <taxon>Magnoliopsida</taxon>
        <taxon>Liliopsida</taxon>
        <taxon>Poales</taxon>
        <taxon>Poaceae</taxon>
        <taxon>PACMAD clade</taxon>
        <taxon>Arundinoideae</taxon>
        <taxon>Arundineae</taxon>
        <taxon>Arundo</taxon>
    </lineage>
</organism>
<keyword evidence="1" id="KW-1133">Transmembrane helix</keyword>
<protein>
    <submittedName>
        <fullName evidence="2">Uncharacterized protein</fullName>
    </submittedName>
</protein>